<feature type="region of interest" description="Disordered" evidence="7">
    <location>
        <begin position="840"/>
        <end position="904"/>
    </location>
</feature>
<dbReference type="InterPro" id="IPR011989">
    <property type="entry name" value="ARM-like"/>
</dbReference>
<evidence type="ECO:0000256" key="2">
    <source>
        <dbReference type="ARBA" id="ARBA00006331"/>
    </source>
</evidence>
<name>A0AAN8W1P2_9MAGN</name>
<feature type="compositionally biased region" description="Polar residues" evidence="7">
    <location>
        <begin position="29"/>
        <end position="46"/>
    </location>
</feature>
<dbReference type="EC" id="2.3.2.26" evidence="3"/>
<keyword evidence="10" id="KW-1185">Reference proteome</keyword>
<organism evidence="9 10">
    <name type="scientific">Dillenia turbinata</name>
    <dbReference type="NCBI Taxonomy" id="194707"/>
    <lineage>
        <taxon>Eukaryota</taxon>
        <taxon>Viridiplantae</taxon>
        <taxon>Streptophyta</taxon>
        <taxon>Embryophyta</taxon>
        <taxon>Tracheophyta</taxon>
        <taxon>Spermatophyta</taxon>
        <taxon>Magnoliopsida</taxon>
        <taxon>eudicotyledons</taxon>
        <taxon>Gunneridae</taxon>
        <taxon>Pentapetalae</taxon>
        <taxon>Dilleniales</taxon>
        <taxon>Dilleniaceae</taxon>
        <taxon>Dillenia</taxon>
    </lineage>
</organism>
<feature type="domain" description="HECT" evidence="8">
    <location>
        <begin position="1162"/>
        <end position="1495"/>
    </location>
</feature>
<evidence type="ECO:0000256" key="5">
    <source>
        <dbReference type="ARBA" id="ARBA00022786"/>
    </source>
</evidence>
<dbReference type="SUPFAM" id="SSF56204">
    <property type="entry name" value="Hect, E3 ligase catalytic domain"/>
    <property type="match status" value="1"/>
</dbReference>
<comment type="similarity">
    <text evidence="2">Belongs to the UPL family. K-HECT subfamily.</text>
</comment>
<dbReference type="InterPro" id="IPR000569">
    <property type="entry name" value="HECT_dom"/>
</dbReference>
<comment type="caution">
    <text evidence="6">Lacks conserved residue(s) required for the propagation of feature annotation.</text>
</comment>
<dbReference type="InterPro" id="IPR057948">
    <property type="entry name" value="TPR_TRIP12_N"/>
</dbReference>
<evidence type="ECO:0000313" key="10">
    <source>
        <dbReference type="Proteomes" id="UP001370490"/>
    </source>
</evidence>
<keyword evidence="4" id="KW-0808">Transferase</keyword>
<dbReference type="SMART" id="SM00119">
    <property type="entry name" value="HECTc"/>
    <property type="match status" value="1"/>
</dbReference>
<reference evidence="9 10" key="1">
    <citation type="submission" date="2023-12" db="EMBL/GenBank/DDBJ databases">
        <title>A high-quality genome assembly for Dillenia turbinata (Dilleniales).</title>
        <authorList>
            <person name="Chanderbali A."/>
        </authorList>
    </citation>
    <scope>NUCLEOTIDE SEQUENCE [LARGE SCALE GENOMIC DNA]</scope>
    <source>
        <strain evidence="9">LSX21</strain>
        <tissue evidence="9">Leaf</tissue>
    </source>
</reference>
<evidence type="ECO:0000256" key="7">
    <source>
        <dbReference type="SAM" id="MobiDB-lite"/>
    </source>
</evidence>
<comment type="caution">
    <text evidence="9">The sequence shown here is derived from an EMBL/GenBank/DDBJ whole genome shotgun (WGS) entry which is preliminary data.</text>
</comment>
<evidence type="ECO:0000313" key="9">
    <source>
        <dbReference type="EMBL" id="KAK6943750.1"/>
    </source>
</evidence>
<feature type="compositionally biased region" description="Polar residues" evidence="7">
    <location>
        <begin position="91"/>
        <end position="102"/>
    </location>
</feature>
<feature type="compositionally biased region" description="Basic and acidic residues" evidence="7">
    <location>
        <begin position="103"/>
        <end position="113"/>
    </location>
</feature>
<dbReference type="Pfam" id="PF00632">
    <property type="entry name" value="HECT"/>
    <property type="match status" value="1"/>
</dbReference>
<dbReference type="InterPro" id="IPR035983">
    <property type="entry name" value="Hect_E3_ubiquitin_ligase"/>
</dbReference>
<feature type="compositionally biased region" description="Basic and acidic residues" evidence="7">
    <location>
        <begin position="7"/>
        <end position="21"/>
    </location>
</feature>
<dbReference type="Pfam" id="PF25579">
    <property type="entry name" value="TPR_TRIP12_N"/>
    <property type="match status" value="1"/>
</dbReference>
<accession>A0AAN8W1P2</accession>
<dbReference type="GO" id="GO:0061630">
    <property type="term" value="F:ubiquitin protein ligase activity"/>
    <property type="evidence" value="ECO:0007669"/>
    <property type="project" value="UniProtKB-EC"/>
</dbReference>
<dbReference type="PANTHER" id="PTHR45670:SF10">
    <property type="entry name" value="E3 UBIQUITIN-PROTEIN LIGASE UPL4"/>
    <property type="match status" value="1"/>
</dbReference>
<evidence type="ECO:0000259" key="8">
    <source>
        <dbReference type="PROSITE" id="PS50237"/>
    </source>
</evidence>
<dbReference type="InterPro" id="IPR045322">
    <property type="entry name" value="HECTD1/TRIP12-like"/>
</dbReference>
<dbReference type="PROSITE" id="PS50237">
    <property type="entry name" value="HECT"/>
    <property type="match status" value="1"/>
</dbReference>
<evidence type="ECO:0000256" key="1">
    <source>
        <dbReference type="ARBA" id="ARBA00000885"/>
    </source>
</evidence>
<protein>
    <recommendedName>
        <fullName evidence="3">HECT-type E3 ubiquitin transferase</fullName>
        <ecNumber evidence="3">2.3.2.26</ecNumber>
    </recommendedName>
</protein>
<feature type="region of interest" description="Disordered" evidence="7">
    <location>
        <begin position="1"/>
        <end position="113"/>
    </location>
</feature>
<dbReference type="Gene3D" id="3.30.2410.10">
    <property type="entry name" value="Hect, E3 ligase catalytic domain"/>
    <property type="match status" value="1"/>
</dbReference>
<evidence type="ECO:0000256" key="4">
    <source>
        <dbReference type="ARBA" id="ARBA00022679"/>
    </source>
</evidence>
<dbReference type="SUPFAM" id="SSF48371">
    <property type="entry name" value="ARM repeat"/>
    <property type="match status" value="1"/>
</dbReference>
<gene>
    <name evidence="9" type="ORF">RJ641_024852</name>
</gene>
<dbReference type="GO" id="GO:0000209">
    <property type="term" value="P:protein polyubiquitination"/>
    <property type="evidence" value="ECO:0007669"/>
    <property type="project" value="TreeGrafter"/>
</dbReference>
<dbReference type="InterPro" id="IPR016024">
    <property type="entry name" value="ARM-type_fold"/>
</dbReference>
<keyword evidence="5 6" id="KW-0833">Ubl conjugation pathway</keyword>
<sequence>MGNRGQKRTELMDDMPADKRACSSLEFRPSSSSNSSVQTHIKSANSGFEPHDGDMDTSSSASQSGRSEGEAERDSAYGSCDSDTEQRHSSRNYNHSSLTSLREYQRQRSSGDHSKYKRILSSLTDDVEQSAQLAALTELCELLSFTTENSVSGFMSDSLAPILVKLAKHESNPDIMLLAIRAMTYLCDVFPRASGFLVRHDAVPALCDRLLGIEYLDCLQALEKISRDQPLACLQSGAMIAVLNYIDFFSTSIQRTALSTVLNICKKLPSECPLPFMEAVPLLCNLLQYDDRQLVENVASCLIKIAERVCHSSEMLDELCKHGLVQQVVSLINVNSRTTLSQPIHTGLVGLLLKLASGSSVAVRTLFELNISDILKDILLSYDLAHGVSFPHMVDGQCNQVHEVLKLLNELLPRSVGDGEDQLQISKETLLGERPEFLQKFGVDVLPTVIQVVNTGANTYVCYGSLAVTNKIVFFCKPDMLLELLNSTNISSFLAGVLTRKDHHVLTLALHITKTILQKLSDAFLDSFIKEGVFFAIDALLASQKCSEGVVSVAEGAHLSDSSQKFAVKDDLRCLCHAFDSSRPSSSSDGGTCKIEQDSVHNLAELIQTSYFISEKLDSKKGLTDIFQKLKAYSVLLDDLVHSSDCFTCPQDEEKLYSLLHEIMESLSGREPISTFEFVESGIVKSLMDYLSIGLYSGDKLALSCLDAIGKRFQVFARLSFTYPEVSSQDMPLLILVRKLQKALSSVENFPVIASHVSKSKHYYATVPNCRCVAYPCLRVRFVRGEAETFLCDYPDDVMTVDPFTSLEAIEGFLWPKVGTKRMECIKLIAEAIGEMEMLPQHSPANGSSTGGGTEVVEPASVSSGAPRMQDSRGKEEVQSSPVAERNVTCNFGPRSEEQPASVCSSKEKSPKLVFFLGGRQLDQASTLYQAILHQHAIAENDIITGAKFWGQVYTVTYQRAPEPRQSHLQECLQHSQQSCSSSKIGMSWQSFFSSIFTPKLAPVLEKASSTYDILCMLKCLDGLNKFACHLLSQEKAHAFAEGRFDNLGYMKVEFPKIQQHEFVNSKLTEKLEQQMRDPLAVSTGAMPDWCNQLMVSCPFLFGFEVKCKYFRLAAFGQQQAHLHPQSHSNSGSPRERRINTVSFPRKKFLVSRNRVMDSAFQMMDLYVHDKVVLEVEYNEEVGTGLGPTLEFYTLVSHEFQKPGLGLWREDYNSSTSRRALSSEGSEILVTDYGLFPCPWSSASGASNATQFTEVIKKFVLLGQLVAKALQDGRVLDLPLSKAFYKLILGQQLNVYDIQTFDPELGRALLEFQAFVDRRKKGCGSFCEETVASELCYKDARIEDLCLDFTLPGYPDYSLISGSEHQMVNMNNLEEYVSLVVDATINSGILRQVKAFRSGFNQVFPIKHLQIFAEEELEHLLCGEHDCWASHDLMDHIKFDHGYTASSLAVINLVEIIHEFNPEERRAFLQFVTGAPRLPPGGLAALNPKLTIVRKQMGGYRTSERDDLCQLSEAASLLVKRDDEREAIICHNGRTGIIPSLLASKASHLGGYMNCKCIRRRRGGGGDGVDKRTELCRGVRRELIAKDKRKLSTSLTNMV</sequence>
<dbReference type="Proteomes" id="UP001370490">
    <property type="component" value="Unassembled WGS sequence"/>
</dbReference>
<dbReference type="PANTHER" id="PTHR45670">
    <property type="entry name" value="E3 UBIQUITIN-PROTEIN LIGASE TRIP12"/>
    <property type="match status" value="1"/>
</dbReference>
<dbReference type="Gene3D" id="1.25.10.10">
    <property type="entry name" value="Leucine-rich Repeat Variant"/>
    <property type="match status" value="1"/>
</dbReference>
<comment type="catalytic activity">
    <reaction evidence="1">
        <text>S-ubiquitinyl-[E2 ubiquitin-conjugating enzyme]-L-cysteine + [acceptor protein]-L-lysine = [E2 ubiquitin-conjugating enzyme]-L-cysteine + N(6)-ubiquitinyl-[acceptor protein]-L-lysine.</text>
        <dbReference type="EC" id="2.3.2.26"/>
    </reaction>
</comment>
<dbReference type="Gene3D" id="3.90.1750.10">
    <property type="entry name" value="Hect, E3 ligase catalytic domains"/>
    <property type="match status" value="1"/>
</dbReference>
<dbReference type="GO" id="GO:0043161">
    <property type="term" value="P:proteasome-mediated ubiquitin-dependent protein catabolic process"/>
    <property type="evidence" value="ECO:0007669"/>
    <property type="project" value="TreeGrafter"/>
</dbReference>
<proteinExistence type="inferred from homology"/>
<evidence type="ECO:0000256" key="6">
    <source>
        <dbReference type="PROSITE-ProRule" id="PRU00104"/>
    </source>
</evidence>
<dbReference type="CDD" id="cd00078">
    <property type="entry name" value="HECTc"/>
    <property type="match status" value="1"/>
</dbReference>
<dbReference type="EMBL" id="JBAMMX010000003">
    <property type="protein sequence ID" value="KAK6943750.1"/>
    <property type="molecule type" value="Genomic_DNA"/>
</dbReference>
<evidence type="ECO:0000256" key="3">
    <source>
        <dbReference type="ARBA" id="ARBA00012485"/>
    </source>
</evidence>